<evidence type="ECO:0000256" key="3">
    <source>
        <dbReference type="ARBA" id="ARBA00022691"/>
    </source>
</evidence>
<dbReference type="NCBIfam" id="TIGR00113">
    <property type="entry name" value="queA"/>
    <property type="match status" value="1"/>
</dbReference>
<dbReference type="EC" id="2.4.99.17" evidence="5"/>
<comment type="catalytic activity">
    <reaction evidence="5">
        <text>7-aminomethyl-7-carbaguanosine(34) in tRNA + S-adenosyl-L-methionine = epoxyqueuosine(34) in tRNA + adenine + L-methionine + 2 H(+)</text>
        <dbReference type="Rhea" id="RHEA:32155"/>
        <dbReference type="Rhea" id="RHEA-COMP:10342"/>
        <dbReference type="Rhea" id="RHEA-COMP:18582"/>
        <dbReference type="ChEBI" id="CHEBI:15378"/>
        <dbReference type="ChEBI" id="CHEBI:16708"/>
        <dbReference type="ChEBI" id="CHEBI:57844"/>
        <dbReference type="ChEBI" id="CHEBI:59789"/>
        <dbReference type="ChEBI" id="CHEBI:82833"/>
        <dbReference type="ChEBI" id="CHEBI:194443"/>
        <dbReference type="EC" id="2.4.99.17"/>
    </reaction>
</comment>
<protein>
    <recommendedName>
        <fullName evidence="5">S-adenosylmethionine:tRNA ribosyltransferase-isomerase</fullName>
        <ecNumber evidence="5">2.4.99.17</ecNumber>
    </recommendedName>
    <alternativeName>
        <fullName evidence="5">Queuosine biosynthesis protein QueA</fullName>
    </alternativeName>
</protein>
<evidence type="ECO:0000256" key="2">
    <source>
        <dbReference type="ARBA" id="ARBA00022679"/>
    </source>
</evidence>
<dbReference type="Gene3D" id="3.40.1780.10">
    <property type="entry name" value="QueA-like"/>
    <property type="match status" value="1"/>
</dbReference>
<keyword evidence="6" id="KW-0328">Glycosyltransferase</keyword>
<organism evidence="6 7">
    <name type="scientific">Campylobacter mucosalis CCUG 21559</name>
    <dbReference type="NCBI Taxonomy" id="1032067"/>
    <lineage>
        <taxon>Bacteria</taxon>
        <taxon>Pseudomonadati</taxon>
        <taxon>Campylobacterota</taxon>
        <taxon>Epsilonproteobacteria</taxon>
        <taxon>Campylobacterales</taxon>
        <taxon>Campylobacteraceae</taxon>
        <taxon>Campylobacter</taxon>
    </lineage>
</organism>
<dbReference type="Proteomes" id="UP000503264">
    <property type="component" value="Chromosome"/>
</dbReference>
<reference evidence="6 7" key="1">
    <citation type="submission" date="2016-07" db="EMBL/GenBank/DDBJ databases">
        <title>Comparative genomics of the Campylobacter concisus group.</title>
        <authorList>
            <person name="Miller W.G."/>
            <person name="Yee E."/>
            <person name="Chapman M.H."/>
            <person name="Huynh S."/>
            <person name="Bono J.L."/>
            <person name="On S.L.W."/>
            <person name="StLeger J."/>
            <person name="Foster G."/>
            <person name="Parker C.T."/>
        </authorList>
    </citation>
    <scope>NUCLEOTIDE SEQUENCE [LARGE SCALE GENOMIC DNA]</scope>
    <source>
        <strain evidence="6 7">CCUG 21559</strain>
    </source>
</reference>
<dbReference type="NCBIfam" id="NF001140">
    <property type="entry name" value="PRK00147.1"/>
    <property type="match status" value="1"/>
</dbReference>
<dbReference type="UniPathway" id="UPA00392"/>
<comment type="function">
    <text evidence="5">Transfers and isomerizes the ribose moiety from AdoMet to the 7-aminomethyl group of 7-deazaguanine (preQ1-tRNA) to give epoxyqueuosine (oQ-tRNA).</text>
</comment>
<dbReference type="Gene3D" id="2.40.10.240">
    <property type="entry name" value="QueA-like"/>
    <property type="match status" value="1"/>
</dbReference>
<evidence type="ECO:0000256" key="1">
    <source>
        <dbReference type="ARBA" id="ARBA00022490"/>
    </source>
</evidence>
<dbReference type="Pfam" id="PF02547">
    <property type="entry name" value="Queuosine_synth"/>
    <property type="match status" value="1"/>
</dbReference>
<evidence type="ECO:0000313" key="7">
    <source>
        <dbReference type="Proteomes" id="UP000503264"/>
    </source>
</evidence>
<dbReference type="RefSeq" id="WP_171993976.1">
    <property type="nucleotide sequence ID" value="NZ_CP012542.1"/>
</dbReference>
<keyword evidence="2 5" id="KW-0808">Transferase</keyword>
<comment type="subcellular location">
    <subcellularLocation>
        <location evidence="5">Cytoplasm</location>
    </subcellularLocation>
</comment>
<comment type="pathway">
    <text evidence="5">tRNA modification; tRNA-queuosine biosynthesis.</text>
</comment>
<dbReference type="GO" id="GO:0005737">
    <property type="term" value="C:cytoplasm"/>
    <property type="evidence" value="ECO:0007669"/>
    <property type="project" value="UniProtKB-SubCell"/>
</dbReference>
<dbReference type="SUPFAM" id="SSF111337">
    <property type="entry name" value="QueA-like"/>
    <property type="match status" value="1"/>
</dbReference>
<comment type="subunit">
    <text evidence="5">Monomer.</text>
</comment>
<name>A0A6G5QHH6_9BACT</name>
<dbReference type="GO" id="GO:0051075">
    <property type="term" value="F:S-adenosylmethionine:tRNA ribosyltransferase-isomerase activity"/>
    <property type="evidence" value="ECO:0007669"/>
    <property type="project" value="UniProtKB-EC"/>
</dbReference>
<dbReference type="PANTHER" id="PTHR30307:SF0">
    <property type="entry name" value="S-ADENOSYLMETHIONINE:TRNA RIBOSYLTRANSFERASE-ISOMERASE"/>
    <property type="match status" value="1"/>
</dbReference>
<keyword evidence="7" id="KW-1185">Reference proteome</keyword>
<sequence length="340" mass="38561">MSDINSLLSYDYYLPPELIANEPVMPQENARLLVYHKDTGKIEHLKFQDFVQILPKDTAIIFNDTKVIKARIYGHKQSGGAVELLLNQPVNDNNFSCYIKGRVNVGSILNFSSDIKAEIIELKDDGLRIVKFYKNSKNLSQSDLYNELDKIGHVPLPPYIKRDDTQQDVSWYQSVFARNSGAVAAPTASLHFSDKMIKEINENFKTAYITLHVGAGTFKGVECDDITKHVMHSEFYDISAQAQQLITSDVTLLGVGTTSTRCIEYYARGASSSGFCDLFLNLNNRPIRQNYLLTNFHLPKSTLIMLVSSFIGLDETMRIYKTAIEQRYRFYSYGDGMLII</sequence>
<keyword evidence="4 5" id="KW-0671">Queuosine biosynthesis</keyword>
<gene>
    <name evidence="5 6" type="primary">queA</name>
    <name evidence="6" type="ORF">CMUC_1389</name>
</gene>
<dbReference type="AlphaFoldDB" id="A0A6G5QHH6"/>
<evidence type="ECO:0000313" key="6">
    <source>
        <dbReference type="EMBL" id="QCD45153.1"/>
    </source>
</evidence>
<dbReference type="InterPro" id="IPR003699">
    <property type="entry name" value="QueA"/>
</dbReference>
<dbReference type="EMBL" id="CP012542">
    <property type="protein sequence ID" value="QCD45153.1"/>
    <property type="molecule type" value="Genomic_DNA"/>
</dbReference>
<comment type="similarity">
    <text evidence="5">Belongs to the QueA family.</text>
</comment>
<dbReference type="HAMAP" id="MF_00113">
    <property type="entry name" value="QueA"/>
    <property type="match status" value="1"/>
</dbReference>
<evidence type="ECO:0000256" key="5">
    <source>
        <dbReference type="HAMAP-Rule" id="MF_00113"/>
    </source>
</evidence>
<keyword evidence="1 5" id="KW-0963">Cytoplasm</keyword>
<dbReference type="InterPro" id="IPR042118">
    <property type="entry name" value="QueA_dom1"/>
</dbReference>
<dbReference type="InterPro" id="IPR042119">
    <property type="entry name" value="QueA_dom2"/>
</dbReference>
<dbReference type="GO" id="GO:0008616">
    <property type="term" value="P:tRNA queuosine(34) biosynthetic process"/>
    <property type="evidence" value="ECO:0007669"/>
    <property type="project" value="UniProtKB-UniRule"/>
</dbReference>
<evidence type="ECO:0000256" key="4">
    <source>
        <dbReference type="ARBA" id="ARBA00022785"/>
    </source>
</evidence>
<keyword evidence="3 5" id="KW-0949">S-adenosyl-L-methionine</keyword>
<proteinExistence type="inferred from homology"/>
<accession>A0A6G5QHH6</accession>
<keyword evidence="6" id="KW-0413">Isomerase</keyword>
<dbReference type="PANTHER" id="PTHR30307">
    <property type="entry name" value="S-ADENOSYLMETHIONINE:TRNA RIBOSYLTRANSFERASE-ISOMERASE"/>
    <property type="match status" value="1"/>
</dbReference>
<dbReference type="InterPro" id="IPR036100">
    <property type="entry name" value="QueA_sf"/>
</dbReference>